<proteinExistence type="predicted"/>
<gene>
    <name evidence="1" type="ORF">MM415B02202_0004</name>
</gene>
<sequence>MGNTTQSLQYIYTASRNNIRSQVKHITYDLDCEKDIDLKLRSRLNQEFLTPLLAITSKVSDYLLF</sequence>
<protein>
    <submittedName>
        <fullName evidence="1">Uncharacterized protein</fullName>
    </submittedName>
</protein>
<reference evidence="1" key="1">
    <citation type="submission" date="2020-03" db="EMBL/GenBank/DDBJ databases">
        <title>The deep terrestrial virosphere.</title>
        <authorList>
            <person name="Holmfeldt K."/>
            <person name="Nilsson E."/>
            <person name="Simone D."/>
            <person name="Lopez-Fernandez M."/>
            <person name="Wu X."/>
            <person name="de Brujin I."/>
            <person name="Lundin D."/>
            <person name="Andersson A."/>
            <person name="Bertilsson S."/>
            <person name="Dopson M."/>
        </authorList>
    </citation>
    <scope>NUCLEOTIDE SEQUENCE</scope>
    <source>
        <strain evidence="1">MM415B02202</strain>
    </source>
</reference>
<organism evidence="1">
    <name type="scientific">viral metagenome</name>
    <dbReference type="NCBI Taxonomy" id="1070528"/>
    <lineage>
        <taxon>unclassified sequences</taxon>
        <taxon>metagenomes</taxon>
        <taxon>organismal metagenomes</taxon>
    </lineage>
</organism>
<evidence type="ECO:0000313" key="1">
    <source>
        <dbReference type="EMBL" id="QJA85565.1"/>
    </source>
</evidence>
<accession>A0A6M3KW29</accession>
<dbReference type="AlphaFoldDB" id="A0A6M3KW29"/>
<dbReference type="EMBL" id="MT142583">
    <property type="protein sequence ID" value="QJA85565.1"/>
    <property type="molecule type" value="Genomic_DNA"/>
</dbReference>
<name>A0A6M3KW29_9ZZZZ</name>